<dbReference type="InterPro" id="IPR001206">
    <property type="entry name" value="Diacylglycerol_kinase_cat_dom"/>
</dbReference>
<dbReference type="Pfam" id="PF00781">
    <property type="entry name" value="DAGK_cat"/>
    <property type="match status" value="1"/>
</dbReference>
<evidence type="ECO:0000256" key="12">
    <source>
        <dbReference type="ARBA" id="ARBA00023264"/>
    </source>
</evidence>
<dbReference type="AlphaFoldDB" id="A0A5C6VY76"/>
<reference evidence="14 15" key="1">
    <citation type="journal article" date="2005" name="Int. J. Syst. Evol. Microbiol.">
        <title>Bacillus litoralis sp. nov., isolated from a tidal flat of the Yellow Sea in Korea.</title>
        <authorList>
            <person name="Yoon J.H."/>
            <person name="Oh T.K."/>
        </authorList>
    </citation>
    <scope>NUCLEOTIDE SEQUENCE [LARGE SCALE GENOMIC DNA]</scope>
    <source>
        <strain evidence="14 15">SW-211</strain>
    </source>
</reference>
<keyword evidence="3" id="KW-0444">Lipid biosynthesis</keyword>
<keyword evidence="5" id="KW-0479">Metal-binding</keyword>
<keyword evidence="11" id="KW-0594">Phospholipid biosynthesis</keyword>
<evidence type="ECO:0000313" key="14">
    <source>
        <dbReference type="EMBL" id="TXC90262.1"/>
    </source>
</evidence>
<dbReference type="PROSITE" id="PS50146">
    <property type="entry name" value="DAGK"/>
    <property type="match status" value="1"/>
</dbReference>
<dbReference type="NCBIfam" id="TIGR00147">
    <property type="entry name" value="YegS/Rv2252/BmrU family lipid kinase"/>
    <property type="match status" value="1"/>
</dbReference>
<sequence length="309" mass="34584">MNGLFFIINIKAGHGKSLKTWRKVKKELEKNKVSYRSFYTEYAGHAEVLVRQIAAIQNYRLKTIIGIGGDGTINEIINGLTPVNKIQIGFIYAGSGKDSSRGTKLPSNSIKAVKYLRQQFTKPLASMDLGDFHLERKGSSRTFINRLGIGLNAELVDTKAKTITNTNKSFLIKRIKFMTSLIKVLLNYQPFTIHMTIDGELISYENVWFITISNRPNTQWNMLLSPNANSNDGYIDVAVVSDINRYQLFFLLLTPIFSKKLKGKAVKEIICQEVAARSEGNILLHADGDVVGECPVKISVKKSHASIII</sequence>
<feature type="domain" description="DAGKc" evidence="13">
    <location>
        <begin position="1"/>
        <end position="136"/>
    </location>
</feature>
<dbReference type="Gene3D" id="2.60.200.40">
    <property type="match status" value="1"/>
</dbReference>
<evidence type="ECO:0000256" key="11">
    <source>
        <dbReference type="ARBA" id="ARBA00023209"/>
    </source>
</evidence>
<evidence type="ECO:0000256" key="10">
    <source>
        <dbReference type="ARBA" id="ARBA00023098"/>
    </source>
</evidence>
<comment type="cofactor">
    <cofactor evidence="1">
        <name>Mg(2+)</name>
        <dbReference type="ChEBI" id="CHEBI:18420"/>
    </cofactor>
</comment>
<dbReference type="GO" id="GO:0008654">
    <property type="term" value="P:phospholipid biosynthetic process"/>
    <property type="evidence" value="ECO:0007669"/>
    <property type="project" value="UniProtKB-KW"/>
</dbReference>
<keyword evidence="8" id="KW-0067">ATP-binding</keyword>
<organism evidence="14 15">
    <name type="scientific">Metabacillus litoralis</name>
    <dbReference type="NCBI Taxonomy" id="152268"/>
    <lineage>
        <taxon>Bacteria</taxon>
        <taxon>Bacillati</taxon>
        <taxon>Bacillota</taxon>
        <taxon>Bacilli</taxon>
        <taxon>Bacillales</taxon>
        <taxon>Bacillaceae</taxon>
        <taxon>Metabacillus</taxon>
    </lineage>
</organism>
<gene>
    <name evidence="14" type="ORF">FS935_14505</name>
</gene>
<evidence type="ECO:0000256" key="3">
    <source>
        <dbReference type="ARBA" id="ARBA00022516"/>
    </source>
</evidence>
<keyword evidence="10" id="KW-0443">Lipid metabolism</keyword>
<keyword evidence="15" id="KW-1185">Reference proteome</keyword>
<dbReference type="GO" id="GO:0046872">
    <property type="term" value="F:metal ion binding"/>
    <property type="evidence" value="ECO:0007669"/>
    <property type="project" value="UniProtKB-KW"/>
</dbReference>
<evidence type="ECO:0000256" key="2">
    <source>
        <dbReference type="ARBA" id="ARBA00005983"/>
    </source>
</evidence>
<evidence type="ECO:0000256" key="5">
    <source>
        <dbReference type="ARBA" id="ARBA00022723"/>
    </source>
</evidence>
<evidence type="ECO:0000313" key="15">
    <source>
        <dbReference type="Proteomes" id="UP000321363"/>
    </source>
</evidence>
<dbReference type="InterPro" id="IPR005218">
    <property type="entry name" value="Diacylglycerol/lipid_kinase"/>
</dbReference>
<dbReference type="InterPro" id="IPR016064">
    <property type="entry name" value="NAD/diacylglycerol_kinase_sf"/>
</dbReference>
<proteinExistence type="inferred from homology"/>
<protein>
    <submittedName>
        <fullName evidence="14">YegS/Rv2252/BmrU family lipid kinase</fullName>
    </submittedName>
</protein>
<keyword evidence="9" id="KW-0460">Magnesium</keyword>
<dbReference type="Pfam" id="PF19279">
    <property type="entry name" value="YegS_C"/>
    <property type="match status" value="1"/>
</dbReference>
<dbReference type="PANTHER" id="PTHR12358:SF106">
    <property type="entry name" value="LIPID KINASE YEGS"/>
    <property type="match status" value="1"/>
</dbReference>
<dbReference type="InterPro" id="IPR017438">
    <property type="entry name" value="ATP-NAD_kinase_N"/>
</dbReference>
<evidence type="ECO:0000256" key="8">
    <source>
        <dbReference type="ARBA" id="ARBA00022840"/>
    </source>
</evidence>
<evidence type="ECO:0000256" key="4">
    <source>
        <dbReference type="ARBA" id="ARBA00022679"/>
    </source>
</evidence>
<dbReference type="OrthoDB" id="9786026at2"/>
<keyword evidence="7 14" id="KW-0418">Kinase</keyword>
<dbReference type="SUPFAM" id="SSF111331">
    <property type="entry name" value="NAD kinase/diacylglycerol kinase-like"/>
    <property type="match status" value="1"/>
</dbReference>
<keyword evidence="12" id="KW-1208">Phospholipid metabolism</keyword>
<accession>A0A5C6VY76</accession>
<dbReference type="Proteomes" id="UP000321363">
    <property type="component" value="Unassembled WGS sequence"/>
</dbReference>
<dbReference type="RefSeq" id="WP_146949363.1">
    <property type="nucleotide sequence ID" value="NZ_VOQF01000007.1"/>
</dbReference>
<evidence type="ECO:0000256" key="1">
    <source>
        <dbReference type="ARBA" id="ARBA00001946"/>
    </source>
</evidence>
<dbReference type="Gene3D" id="3.40.50.10330">
    <property type="entry name" value="Probable inorganic polyphosphate/atp-NAD kinase, domain 1"/>
    <property type="match status" value="1"/>
</dbReference>
<comment type="caution">
    <text evidence="14">The sequence shown here is derived from an EMBL/GenBank/DDBJ whole genome shotgun (WGS) entry which is preliminary data.</text>
</comment>
<dbReference type="InterPro" id="IPR050187">
    <property type="entry name" value="Lipid_Phosphate_FormReg"/>
</dbReference>
<dbReference type="PANTHER" id="PTHR12358">
    <property type="entry name" value="SPHINGOSINE KINASE"/>
    <property type="match status" value="1"/>
</dbReference>
<evidence type="ECO:0000259" key="13">
    <source>
        <dbReference type="PROSITE" id="PS50146"/>
    </source>
</evidence>
<dbReference type="GO" id="GO:0005886">
    <property type="term" value="C:plasma membrane"/>
    <property type="evidence" value="ECO:0007669"/>
    <property type="project" value="TreeGrafter"/>
</dbReference>
<comment type="similarity">
    <text evidence="2">Belongs to the diacylglycerol/lipid kinase family.</text>
</comment>
<evidence type="ECO:0000256" key="9">
    <source>
        <dbReference type="ARBA" id="ARBA00022842"/>
    </source>
</evidence>
<dbReference type="InterPro" id="IPR045540">
    <property type="entry name" value="YegS/DAGK_C"/>
</dbReference>
<keyword evidence="4" id="KW-0808">Transferase</keyword>
<name>A0A5C6VY76_9BACI</name>
<keyword evidence="6" id="KW-0547">Nucleotide-binding</keyword>
<evidence type="ECO:0000256" key="6">
    <source>
        <dbReference type="ARBA" id="ARBA00022741"/>
    </source>
</evidence>
<dbReference type="GO" id="GO:0004143">
    <property type="term" value="F:ATP-dependent diacylglycerol kinase activity"/>
    <property type="evidence" value="ECO:0007669"/>
    <property type="project" value="TreeGrafter"/>
</dbReference>
<dbReference type="GO" id="GO:0005524">
    <property type="term" value="F:ATP binding"/>
    <property type="evidence" value="ECO:0007669"/>
    <property type="project" value="UniProtKB-KW"/>
</dbReference>
<dbReference type="EMBL" id="VOQF01000007">
    <property type="protein sequence ID" value="TXC90262.1"/>
    <property type="molecule type" value="Genomic_DNA"/>
</dbReference>
<evidence type="ECO:0000256" key="7">
    <source>
        <dbReference type="ARBA" id="ARBA00022777"/>
    </source>
</evidence>